<dbReference type="Proteomes" id="UP001430149">
    <property type="component" value="Unassembled WGS sequence"/>
</dbReference>
<comment type="caution">
    <text evidence="2">The sequence shown here is derived from an EMBL/GenBank/DDBJ whole genome shotgun (WGS) entry which is preliminary data.</text>
</comment>
<evidence type="ECO:0008006" key="4">
    <source>
        <dbReference type="Google" id="ProtNLM"/>
    </source>
</evidence>
<dbReference type="RefSeq" id="WP_204681304.1">
    <property type="nucleotide sequence ID" value="NZ_BSNR01000001.1"/>
</dbReference>
<dbReference type="EMBL" id="JADIKE010000035">
    <property type="protein sequence ID" value="MBM7125687.1"/>
    <property type="molecule type" value="Genomic_DNA"/>
</dbReference>
<protein>
    <recommendedName>
        <fullName evidence="4">Transmembrane protein</fullName>
    </recommendedName>
</protein>
<feature type="transmembrane region" description="Helical" evidence="1">
    <location>
        <begin position="63"/>
        <end position="81"/>
    </location>
</feature>
<name>A0ABS2K375_9GAMM</name>
<keyword evidence="1" id="KW-1133">Transmembrane helix</keyword>
<reference evidence="2" key="1">
    <citation type="submission" date="2020-10" db="EMBL/GenBank/DDBJ databases">
        <title>Phylogeny of dyella-like bacteria.</title>
        <authorList>
            <person name="Fu J."/>
        </authorList>
    </citation>
    <scope>NUCLEOTIDE SEQUENCE</scope>
    <source>
        <strain evidence="2">DHOC52</strain>
    </source>
</reference>
<evidence type="ECO:0000313" key="2">
    <source>
        <dbReference type="EMBL" id="MBM7125687.1"/>
    </source>
</evidence>
<organism evidence="2 3">
    <name type="scientific">Dyella flava</name>
    <dbReference type="NCBI Taxonomy" id="1920170"/>
    <lineage>
        <taxon>Bacteria</taxon>
        <taxon>Pseudomonadati</taxon>
        <taxon>Pseudomonadota</taxon>
        <taxon>Gammaproteobacteria</taxon>
        <taxon>Lysobacterales</taxon>
        <taxon>Rhodanobacteraceae</taxon>
        <taxon>Dyella</taxon>
    </lineage>
</organism>
<gene>
    <name evidence="2" type="ORF">ISP19_09875</name>
</gene>
<proteinExistence type="predicted"/>
<keyword evidence="1" id="KW-0472">Membrane</keyword>
<keyword evidence="3" id="KW-1185">Reference proteome</keyword>
<evidence type="ECO:0000256" key="1">
    <source>
        <dbReference type="SAM" id="Phobius"/>
    </source>
</evidence>
<feature type="transmembrane region" description="Helical" evidence="1">
    <location>
        <begin position="36"/>
        <end position="56"/>
    </location>
</feature>
<keyword evidence="1" id="KW-0812">Transmembrane</keyword>
<accession>A0ABS2K375</accession>
<sequence length="84" mass="9005">MIGRCLAGVLLGFPLAAVILRLVLHALPNDGADWLIPALILFFPLWMTLMIGAYAFRHAARAWLALGGANVVGFLALWLLGHAA</sequence>
<evidence type="ECO:0000313" key="3">
    <source>
        <dbReference type="Proteomes" id="UP001430149"/>
    </source>
</evidence>